<evidence type="ECO:0000313" key="2">
    <source>
        <dbReference type="RefSeq" id="XP_011500974.1"/>
    </source>
</evidence>
<protein>
    <submittedName>
        <fullName evidence="2">Biogenesis of lysosome-related organelles complex 1 subunit 4-like isoform X1</fullName>
    </submittedName>
</protein>
<dbReference type="PANTHER" id="PTHR16230">
    <property type="entry name" value="CAPPUCCINO"/>
    <property type="match status" value="1"/>
</dbReference>
<dbReference type="GO" id="GO:0031083">
    <property type="term" value="C:BLOC-1 complex"/>
    <property type="evidence" value="ECO:0007669"/>
    <property type="project" value="TreeGrafter"/>
</dbReference>
<dbReference type="CTD" id="39219"/>
<dbReference type="Proteomes" id="UP000695007">
    <property type="component" value="Unplaced"/>
</dbReference>
<dbReference type="GeneID" id="105364683"/>
<proteinExistence type="predicted"/>
<keyword evidence="1" id="KW-1185">Reference proteome</keyword>
<organism evidence="1 2">
    <name type="scientific">Ceratosolen solmsi marchali</name>
    <dbReference type="NCBI Taxonomy" id="326594"/>
    <lineage>
        <taxon>Eukaryota</taxon>
        <taxon>Metazoa</taxon>
        <taxon>Ecdysozoa</taxon>
        <taxon>Arthropoda</taxon>
        <taxon>Hexapoda</taxon>
        <taxon>Insecta</taxon>
        <taxon>Pterygota</taxon>
        <taxon>Neoptera</taxon>
        <taxon>Endopterygota</taxon>
        <taxon>Hymenoptera</taxon>
        <taxon>Apocrita</taxon>
        <taxon>Proctotrupomorpha</taxon>
        <taxon>Chalcidoidea</taxon>
        <taxon>Agaonidae</taxon>
        <taxon>Agaoninae</taxon>
        <taxon>Ceratosolen</taxon>
    </lineage>
</organism>
<evidence type="ECO:0000313" key="1">
    <source>
        <dbReference type="Proteomes" id="UP000695007"/>
    </source>
</evidence>
<gene>
    <name evidence="2" type="primary">LOC105364683</name>
</gene>
<dbReference type="AlphaFoldDB" id="A0AAJ6YMT4"/>
<accession>A0AAJ6YMT4</accession>
<reference evidence="2" key="1">
    <citation type="submission" date="2025-08" db="UniProtKB">
        <authorList>
            <consortium name="RefSeq"/>
        </authorList>
    </citation>
    <scope>IDENTIFICATION</scope>
</reference>
<name>A0AAJ6YMT4_9HYME</name>
<dbReference type="RefSeq" id="XP_011500974.1">
    <property type="nucleotide sequence ID" value="XM_011502672.1"/>
</dbReference>
<dbReference type="PANTHER" id="PTHR16230:SF3">
    <property type="entry name" value="BIOGENESIS OF LYSOSOMAL ORGANELLES COMPLEX-1, SUBUNIT 4, CAPPUCCINO"/>
    <property type="match status" value="1"/>
</dbReference>
<sequence length="154" mass="17634">MSEKCAATLQEMANDYTAFATIDIDADLKGVHETVEEMQLHLEEFISILGMLQAKGDKVITANMSRFLSLRPQVNQLCKRIDALDYFIRRVNIDLTILETNMEIIESTFNSSDKRYPMLNPFSVFKKSTPNLPSLAIYQTPKILKIEDYFKSNS</sequence>
<dbReference type="InterPro" id="IPR024857">
    <property type="entry name" value="Cappuccino"/>
</dbReference>
<dbReference type="KEGG" id="csol:105364683"/>